<sequence>MCTATGVFAWKSGPMRPRKVRRMRRSRPKKIFVLPMWL</sequence>
<dbReference type="EMBL" id="AMCI01001496">
    <property type="protein sequence ID" value="EJX05357.1"/>
    <property type="molecule type" value="Genomic_DNA"/>
</dbReference>
<gene>
    <name evidence="1" type="ORF">EVA_06537</name>
</gene>
<accession>J9GDD8</accession>
<evidence type="ECO:0000313" key="1">
    <source>
        <dbReference type="EMBL" id="EJX05357.1"/>
    </source>
</evidence>
<reference evidence="1" key="1">
    <citation type="journal article" date="2012" name="PLoS ONE">
        <title>Gene sets for utilization of primary and secondary nutrition supplies in the distal gut of endangered iberian lynx.</title>
        <authorList>
            <person name="Alcaide M."/>
            <person name="Messina E."/>
            <person name="Richter M."/>
            <person name="Bargiela R."/>
            <person name="Peplies J."/>
            <person name="Huws S.A."/>
            <person name="Newbold C.J."/>
            <person name="Golyshin P.N."/>
            <person name="Simon M.A."/>
            <person name="Lopez G."/>
            <person name="Yakimov M.M."/>
            <person name="Ferrer M."/>
        </authorList>
    </citation>
    <scope>NUCLEOTIDE SEQUENCE</scope>
</reference>
<name>J9GDD8_9ZZZZ</name>
<protein>
    <submittedName>
        <fullName evidence="1">Uncharacterized protein</fullName>
    </submittedName>
</protein>
<organism evidence="1">
    <name type="scientific">gut metagenome</name>
    <dbReference type="NCBI Taxonomy" id="749906"/>
    <lineage>
        <taxon>unclassified sequences</taxon>
        <taxon>metagenomes</taxon>
        <taxon>organismal metagenomes</taxon>
    </lineage>
</organism>
<dbReference type="AlphaFoldDB" id="J9GDD8"/>
<proteinExistence type="predicted"/>
<comment type="caution">
    <text evidence="1">The sequence shown here is derived from an EMBL/GenBank/DDBJ whole genome shotgun (WGS) entry which is preliminary data.</text>
</comment>